<evidence type="ECO:0000313" key="2">
    <source>
        <dbReference type="Proteomes" id="UP000828251"/>
    </source>
</evidence>
<dbReference type="Proteomes" id="UP000828251">
    <property type="component" value="Unassembled WGS sequence"/>
</dbReference>
<proteinExistence type="predicted"/>
<accession>A0A9D3UMJ8</accession>
<reference evidence="1 2" key="1">
    <citation type="journal article" date="2021" name="Plant Biotechnol. J.">
        <title>Multi-omics assisted identification of the key and species-specific regulatory components of drought-tolerant mechanisms in Gossypium stocksii.</title>
        <authorList>
            <person name="Yu D."/>
            <person name="Ke L."/>
            <person name="Zhang D."/>
            <person name="Wu Y."/>
            <person name="Sun Y."/>
            <person name="Mei J."/>
            <person name="Sun J."/>
            <person name="Sun Y."/>
        </authorList>
    </citation>
    <scope>NUCLEOTIDE SEQUENCE [LARGE SCALE GENOMIC DNA]</scope>
    <source>
        <strain evidence="2">cv. E1</strain>
        <tissue evidence="1">Leaf</tissue>
    </source>
</reference>
<dbReference type="EMBL" id="JAIQCV010000011">
    <property type="protein sequence ID" value="KAH1047888.1"/>
    <property type="molecule type" value="Genomic_DNA"/>
</dbReference>
<keyword evidence="2" id="KW-1185">Reference proteome</keyword>
<feature type="non-terminal residue" evidence="1">
    <location>
        <position position="82"/>
    </location>
</feature>
<comment type="caution">
    <text evidence="1">The sequence shown here is derived from an EMBL/GenBank/DDBJ whole genome shotgun (WGS) entry which is preliminary data.</text>
</comment>
<evidence type="ECO:0000313" key="1">
    <source>
        <dbReference type="EMBL" id="KAH1047888.1"/>
    </source>
</evidence>
<organism evidence="1 2">
    <name type="scientific">Gossypium stocksii</name>
    <dbReference type="NCBI Taxonomy" id="47602"/>
    <lineage>
        <taxon>Eukaryota</taxon>
        <taxon>Viridiplantae</taxon>
        <taxon>Streptophyta</taxon>
        <taxon>Embryophyta</taxon>
        <taxon>Tracheophyta</taxon>
        <taxon>Spermatophyta</taxon>
        <taxon>Magnoliopsida</taxon>
        <taxon>eudicotyledons</taxon>
        <taxon>Gunneridae</taxon>
        <taxon>Pentapetalae</taxon>
        <taxon>rosids</taxon>
        <taxon>malvids</taxon>
        <taxon>Malvales</taxon>
        <taxon>Malvaceae</taxon>
        <taxon>Malvoideae</taxon>
        <taxon>Gossypium</taxon>
    </lineage>
</organism>
<gene>
    <name evidence="1" type="ORF">J1N35_038672</name>
</gene>
<protein>
    <submittedName>
        <fullName evidence="1">Uncharacterized protein</fullName>
    </submittedName>
</protein>
<dbReference type="AlphaFoldDB" id="A0A9D3UMJ8"/>
<name>A0A9D3UMJ8_9ROSI</name>
<sequence length="82" mass="9174">MCHNEFITGFDPTCVTDVYVTSWFIFRRTFIPSILRPYANVDTDANAEPNANASTIFDGDTNTIINTSINPDTDVFGFCDII</sequence>